<evidence type="ECO:0000259" key="8">
    <source>
        <dbReference type="PROSITE" id="PS50011"/>
    </source>
</evidence>
<dbReference type="InterPro" id="IPR050108">
    <property type="entry name" value="CDK"/>
</dbReference>
<keyword evidence="3" id="KW-0723">Serine/threonine-protein kinase</keyword>
<reference evidence="9 10" key="1">
    <citation type="submission" date="2016-02" db="EMBL/GenBank/DDBJ databases">
        <title>Discovery of a natural microsporidian pathogen with a broad tissue tropism in Caenorhabditis elegans.</title>
        <authorList>
            <person name="Luallen R.J."/>
            <person name="Reinke A.W."/>
            <person name="Tong L."/>
            <person name="Botts M.R."/>
            <person name="Felix M.-A."/>
            <person name="Troemel E.R."/>
        </authorList>
    </citation>
    <scope>NUCLEOTIDE SEQUENCE [LARGE SCALE GENOMIC DNA]</scope>
    <source>
        <strain evidence="9 10">JUm2807</strain>
    </source>
</reference>
<organism evidence="9 10">
    <name type="scientific">Nematocida displodere</name>
    <dbReference type="NCBI Taxonomy" id="1805483"/>
    <lineage>
        <taxon>Eukaryota</taxon>
        <taxon>Fungi</taxon>
        <taxon>Fungi incertae sedis</taxon>
        <taxon>Microsporidia</taxon>
        <taxon>Nematocida</taxon>
    </lineage>
</organism>
<dbReference type="PROSITE" id="PS50011">
    <property type="entry name" value="PROTEIN_KINASE_DOM"/>
    <property type="match status" value="1"/>
</dbReference>
<comment type="caution">
    <text evidence="9">The sequence shown here is derived from an EMBL/GenBank/DDBJ whole genome shotgun (WGS) entry which is preliminary data.</text>
</comment>
<evidence type="ECO:0000256" key="2">
    <source>
        <dbReference type="ARBA" id="ARBA00012409"/>
    </source>
</evidence>
<dbReference type="Proteomes" id="UP000185944">
    <property type="component" value="Unassembled WGS sequence"/>
</dbReference>
<dbReference type="GO" id="GO:0032968">
    <property type="term" value="P:positive regulation of transcription elongation by RNA polymerase II"/>
    <property type="evidence" value="ECO:0007669"/>
    <property type="project" value="EnsemblFungi"/>
</dbReference>
<dbReference type="Gene3D" id="3.30.200.20">
    <property type="entry name" value="Phosphorylase Kinase, domain 1"/>
    <property type="match status" value="1"/>
</dbReference>
<dbReference type="InterPro" id="IPR000719">
    <property type="entry name" value="Prot_kinase_dom"/>
</dbReference>
<evidence type="ECO:0000256" key="3">
    <source>
        <dbReference type="ARBA" id="ARBA00022527"/>
    </source>
</evidence>
<dbReference type="GeneID" id="93647129"/>
<dbReference type="SUPFAM" id="SSF56112">
    <property type="entry name" value="Protein kinase-like (PK-like)"/>
    <property type="match status" value="1"/>
</dbReference>
<dbReference type="PROSITE" id="PS00108">
    <property type="entry name" value="PROTEIN_KINASE_ST"/>
    <property type="match status" value="1"/>
</dbReference>
<dbReference type="InterPro" id="IPR011009">
    <property type="entry name" value="Kinase-like_dom_sf"/>
</dbReference>
<dbReference type="Gene3D" id="1.10.510.10">
    <property type="entry name" value="Transferase(Phosphotransferase) domain 1"/>
    <property type="match status" value="1"/>
</dbReference>
<dbReference type="SMART" id="SM00220">
    <property type="entry name" value="S_TKc"/>
    <property type="match status" value="1"/>
</dbReference>
<dbReference type="STRING" id="1805483.A0A177ED41"/>
<dbReference type="GO" id="GO:0000785">
    <property type="term" value="C:chromatin"/>
    <property type="evidence" value="ECO:0007669"/>
    <property type="project" value="EnsemblFungi"/>
</dbReference>
<sequence>MEKVKRYTKEDKIGEGTYAVIYSGKEYSVPMSNAENTILTDTPPANAVQVRKVAIKRIKLVKGRSGIDFTAIREIKHLKRLATEHVIDLLDVFVQEQHIHIVLPFIESNLEVIIRSKKLVFMPQDVKAWLCMASKGLYECHSRFILHRDIKPNNILIGRDGKLKLADFGLATDFGFPIKDMTNQVITRWYKSPELLLGSTNYTFGVDIWALGCVFAELLLRTPYLPGNDDVHQLELIFAALGTPTEEIWPEIKELPGYRLDLPKHPRHDLSTLFGAAGVDAIDLLEKMLTYNPRKRIHIKDILTHPYFKNFPQATRSDLLPFDAPAS</sequence>
<dbReference type="EMBL" id="LTDL01000040">
    <property type="protein sequence ID" value="OAG29646.1"/>
    <property type="molecule type" value="Genomic_DNA"/>
</dbReference>
<gene>
    <name evidence="9" type="ORF">NEDG_00779</name>
</gene>
<proteinExistence type="inferred from homology"/>
<dbReference type="OrthoDB" id="1732493at2759"/>
<dbReference type="InterPro" id="IPR008271">
    <property type="entry name" value="Ser/Thr_kinase_AS"/>
</dbReference>
<dbReference type="GO" id="GO:0016251">
    <property type="term" value="F:RNA polymerase II general transcription initiation factor activity"/>
    <property type="evidence" value="ECO:0007669"/>
    <property type="project" value="EnsemblFungi"/>
</dbReference>
<accession>A0A177ED41</accession>
<keyword evidence="4" id="KW-0808">Transferase</keyword>
<dbReference type="AlphaFoldDB" id="A0A177ED41"/>
<dbReference type="GO" id="GO:0006370">
    <property type="term" value="P:7-methylguanosine mRNA capping"/>
    <property type="evidence" value="ECO:0007669"/>
    <property type="project" value="EnsemblFungi"/>
</dbReference>
<dbReference type="GO" id="GO:0070985">
    <property type="term" value="C:transcription factor TFIIK complex"/>
    <property type="evidence" value="ECO:0007669"/>
    <property type="project" value="EnsemblFungi"/>
</dbReference>
<comment type="similarity">
    <text evidence="1">Belongs to the protein kinase superfamily. CMGC Ser/Thr protein kinase family. CDC2/CDKX subfamily.</text>
</comment>
<dbReference type="RefSeq" id="XP_067544294.1">
    <property type="nucleotide sequence ID" value="XM_067688197.1"/>
</dbReference>
<feature type="domain" description="Protein kinase" evidence="8">
    <location>
        <begin position="7"/>
        <end position="308"/>
    </location>
</feature>
<dbReference type="GO" id="GO:0006360">
    <property type="term" value="P:transcription by RNA polymerase I"/>
    <property type="evidence" value="ECO:0007669"/>
    <property type="project" value="EnsemblFungi"/>
</dbReference>
<dbReference type="PANTHER" id="PTHR24056">
    <property type="entry name" value="CELL DIVISION PROTEIN KINASE"/>
    <property type="match status" value="1"/>
</dbReference>
<keyword evidence="7" id="KW-0067">ATP-binding</keyword>
<dbReference type="GO" id="GO:0006995">
    <property type="term" value="P:cellular response to nitrogen starvation"/>
    <property type="evidence" value="ECO:0007669"/>
    <property type="project" value="EnsemblFungi"/>
</dbReference>
<dbReference type="GO" id="GO:0060261">
    <property type="term" value="P:positive regulation of transcription initiation by RNA polymerase II"/>
    <property type="evidence" value="ECO:0007669"/>
    <property type="project" value="EnsemblFungi"/>
</dbReference>
<dbReference type="GO" id="GO:0005524">
    <property type="term" value="F:ATP binding"/>
    <property type="evidence" value="ECO:0007669"/>
    <property type="project" value="UniProtKB-KW"/>
</dbReference>
<dbReference type="EC" id="2.7.11.23" evidence="2"/>
<dbReference type="GO" id="GO:0010508">
    <property type="term" value="P:positive regulation of autophagy"/>
    <property type="evidence" value="ECO:0007669"/>
    <property type="project" value="EnsemblFungi"/>
</dbReference>
<evidence type="ECO:0000313" key="10">
    <source>
        <dbReference type="Proteomes" id="UP000185944"/>
    </source>
</evidence>
<dbReference type="GO" id="GO:0004693">
    <property type="term" value="F:cyclin-dependent protein serine/threonine kinase activity"/>
    <property type="evidence" value="ECO:0007669"/>
    <property type="project" value="EnsemblFungi"/>
</dbReference>
<dbReference type="PANTHER" id="PTHR24056:SF0">
    <property type="entry name" value="CYCLIN-DEPENDENT KINASE 7"/>
    <property type="match status" value="1"/>
</dbReference>
<dbReference type="GO" id="GO:0005829">
    <property type="term" value="C:cytosol"/>
    <property type="evidence" value="ECO:0007669"/>
    <property type="project" value="EnsemblFungi"/>
</dbReference>
<dbReference type="VEuPathDB" id="MicrosporidiaDB:NEDG_00779"/>
<dbReference type="GO" id="GO:0006289">
    <property type="term" value="P:nucleotide-excision repair"/>
    <property type="evidence" value="ECO:0007669"/>
    <property type="project" value="EnsemblFungi"/>
</dbReference>
<dbReference type="GO" id="GO:0006367">
    <property type="term" value="P:transcription initiation at RNA polymerase II promoter"/>
    <property type="evidence" value="ECO:0007669"/>
    <property type="project" value="EnsemblFungi"/>
</dbReference>
<evidence type="ECO:0000256" key="5">
    <source>
        <dbReference type="ARBA" id="ARBA00022741"/>
    </source>
</evidence>
<keyword evidence="6 9" id="KW-0418">Kinase</keyword>
<dbReference type="GO" id="GO:0140836">
    <property type="term" value="F:RNA polymerase II CTD heptapeptide repeat S5 kinase activity"/>
    <property type="evidence" value="ECO:0007669"/>
    <property type="project" value="EnsemblFungi"/>
</dbReference>
<name>A0A177ED41_9MICR</name>
<protein>
    <recommendedName>
        <fullName evidence="2">[RNA-polymerase]-subunit kinase</fullName>
        <ecNumber evidence="2">2.7.11.23</ecNumber>
    </recommendedName>
</protein>
<dbReference type="GO" id="GO:1905866">
    <property type="term" value="P:positive regulation of Atg1/ULK1 kinase complex assembly"/>
    <property type="evidence" value="ECO:0007669"/>
    <property type="project" value="EnsemblFungi"/>
</dbReference>
<evidence type="ECO:0000256" key="7">
    <source>
        <dbReference type="ARBA" id="ARBA00022840"/>
    </source>
</evidence>
<evidence type="ECO:0000256" key="1">
    <source>
        <dbReference type="ARBA" id="ARBA00006485"/>
    </source>
</evidence>
<evidence type="ECO:0000313" key="9">
    <source>
        <dbReference type="EMBL" id="OAG29646.1"/>
    </source>
</evidence>
<keyword evidence="5" id="KW-0547">Nucleotide-binding</keyword>
<evidence type="ECO:0000256" key="6">
    <source>
        <dbReference type="ARBA" id="ARBA00022777"/>
    </source>
</evidence>
<dbReference type="Pfam" id="PF00069">
    <property type="entry name" value="Pkinase"/>
    <property type="match status" value="1"/>
</dbReference>
<keyword evidence="10" id="KW-1185">Reference proteome</keyword>
<evidence type="ECO:0000256" key="4">
    <source>
        <dbReference type="ARBA" id="ARBA00022679"/>
    </source>
</evidence>
<dbReference type="FunFam" id="1.10.510.10:FF:000611">
    <property type="entry name" value="CMGC family protein kinase"/>
    <property type="match status" value="1"/>
</dbReference>